<gene>
    <name evidence="9" type="ORF">FG383_08240</name>
</gene>
<name>A0A544TDQ5_9BACI</name>
<dbReference type="GO" id="GO:0005886">
    <property type="term" value="C:plasma membrane"/>
    <property type="evidence" value="ECO:0007669"/>
    <property type="project" value="UniProtKB-SubCell"/>
</dbReference>
<evidence type="ECO:0000313" key="9">
    <source>
        <dbReference type="EMBL" id="TQR15582.1"/>
    </source>
</evidence>
<feature type="transmembrane region" description="Helical" evidence="8">
    <location>
        <begin position="449"/>
        <end position="469"/>
    </location>
</feature>
<accession>A0A544TDQ5</accession>
<feature type="transmembrane region" description="Helical" evidence="8">
    <location>
        <begin position="226"/>
        <end position="244"/>
    </location>
</feature>
<keyword evidence="3" id="KW-0813">Transport</keyword>
<comment type="subcellular location">
    <subcellularLocation>
        <location evidence="1">Cell membrane</location>
        <topology evidence="1">Multi-pass membrane protein</topology>
    </subcellularLocation>
</comment>
<dbReference type="OrthoDB" id="9775735at2"/>
<dbReference type="PANTHER" id="PTHR30047">
    <property type="entry name" value="HIGH-AFFINITY CHOLINE TRANSPORT PROTEIN-RELATED"/>
    <property type="match status" value="1"/>
</dbReference>
<comment type="caution">
    <text evidence="9">The sequence shown here is derived from an EMBL/GenBank/DDBJ whole genome shotgun (WGS) entry which is preliminary data.</text>
</comment>
<dbReference type="EMBL" id="VDGG01000014">
    <property type="protein sequence ID" value="TQR15582.1"/>
    <property type="molecule type" value="Genomic_DNA"/>
</dbReference>
<evidence type="ECO:0000256" key="1">
    <source>
        <dbReference type="ARBA" id="ARBA00004651"/>
    </source>
</evidence>
<feature type="transmembrane region" description="Helical" evidence="8">
    <location>
        <begin position="185"/>
        <end position="206"/>
    </location>
</feature>
<comment type="similarity">
    <text evidence="2">Belongs to the BCCT transporter (TC 2.A.15) family.</text>
</comment>
<dbReference type="Pfam" id="PF02028">
    <property type="entry name" value="BCCT"/>
    <property type="match status" value="1"/>
</dbReference>
<evidence type="ECO:0000256" key="6">
    <source>
        <dbReference type="ARBA" id="ARBA00022989"/>
    </source>
</evidence>
<protein>
    <submittedName>
        <fullName evidence="9">BCCT family transporter</fullName>
    </submittedName>
</protein>
<evidence type="ECO:0000256" key="2">
    <source>
        <dbReference type="ARBA" id="ARBA00005658"/>
    </source>
</evidence>
<keyword evidence="10" id="KW-1185">Reference proteome</keyword>
<feature type="transmembrane region" description="Helical" evidence="8">
    <location>
        <begin position="347"/>
        <end position="370"/>
    </location>
</feature>
<keyword evidence="5 8" id="KW-0812">Transmembrane</keyword>
<feature type="transmembrane region" description="Helical" evidence="8">
    <location>
        <begin position="256"/>
        <end position="276"/>
    </location>
</feature>
<evidence type="ECO:0000256" key="7">
    <source>
        <dbReference type="ARBA" id="ARBA00023136"/>
    </source>
</evidence>
<reference evidence="9 10" key="1">
    <citation type="submission" date="2019-05" db="EMBL/GenBank/DDBJ databases">
        <title>Psychrobacillus vulpis sp. nov., a new species isolated from feces of a red fox that inhabits in The Tablas de Daimiel Natural Park, Albacete, Spain.</title>
        <authorList>
            <person name="Rodriguez M."/>
            <person name="Reina J.C."/>
            <person name="Bejar V."/>
            <person name="Llamas I."/>
        </authorList>
    </citation>
    <scope>NUCLEOTIDE SEQUENCE [LARGE SCALE GENOMIC DNA]</scope>
    <source>
        <strain evidence="9 10">NHI-2</strain>
    </source>
</reference>
<evidence type="ECO:0000313" key="10">
    <source>
        <dbReference type="Proteomes" id="UP000318937"/>
    </source>
</evidence>
<dbReference type="NCBIfam" id="TIGR00842">
    <property type="entry name" value="bcct"/>
    <property type="match status" value="1"/>
</dbReference>
<keyword evidence="6 8" id="KW-1133">Transmembrane helix</keyword>
<evidence type="ECO:0000256" key="3">
    <source>
        <dbReference type="ARBA" id="ARBA00022448"/>
    </source>
</evidence>
<keyword evidence="7 8" id="KW-0472">Membrane</keyword>
<evidence type="ECO:0000256" key="4">
    <source>
        <dbReference type="ARBA" id="ARBA00022475"/>
    </source>
</evidence>
<organism evidence="9 10">
    <name type="scientific">Psychrobacillus soli</name>
    <dbReference type="NCBI Taxonomy" id="1543965"/>
    <lineage>
        <taxon>Bacteria</taxon>
        <taxon>Bacillati</taxon>
        <taxon>Bacillota</taxon>
        <taxon>Bacilli</taxon>
        <taxon>Bacillales</taxon>
        <taxon>Bacillaceae</taxon>
        <taxon>Psychrobacillus</taxon>
    </lineage>
</organism>
<sequence length="541" mass="59403">MLLGKNKIDWFIFISTFVLIVAICLPLVLFPEKGSELVNVANGFVTKNFGMVFLWAGTGGFCFLIYLFFSKYGKIKFGKKEEKPEFSNFSWGAMVFCAGVASGLVYWGTIEWAYYYMAPPYGIEARSVDAAEIAAAYGIFHWGPSAWAFFVLPAIPIAYSYHILKVPILRLSEICRIVIGKHADGLLGKIIDIIFMFGILGAAGTSLGLGTPLVAAGISKLTGIEASLPMNVFVLILCTALFTWSAYSGLKRGLKVLSDIAIVSSILLLGFILVVGPTEFILKMGTNSIGLLFNNFVRWNTFTDPVGNTGFVEGWTVFYWAWWIVYTPFMGLFIAKISRGRTISQVILGGLAWGSLGCTAYFTVLGNYAMHLELKNLLPVTGLLEQIGAPATIIQVISTLPFGTLIVLVFTFVALIFLATTFDSAAYMMASATTPRLKINEEPAKWNRLFWALTLFILPGTLMILGGNLQTLQTASILTALPFIFVILLLVYSFMKMLKTGAHLNQNAQSEIEIQDVVVVSLHKENQELGTSEINEKIPIG</sequence>
<dbReference type="GO" id="GO:0022857">
    <property type="term" value="F:transmembrane transporter activity"/>
    <property type="evidence" value="ECO:0007669"/>
    <property type="project" value="InterPro"/>
</dbReference>
<feature type="transmembrane region" description="Helical" evidence="8">
    <location>
        <begin position="12"/>
        <end position="29"/>
    </location>
</feature>
<feature type="transmembrane region" description="Helical" evidence="8">
    <location>
        <begin position="405"/>
        <end position="428"/>
    </location>
</feature>
<evidence type="ECO:0000256" key="5">
    <source>
        <dbReference type="ARBA" id="ARBA00022692"/>
    </source>
</evidence>
<evidence type="ECO:0000256" key="8">
    <source>
        <dbReference type="SAM" id="Phobius"/>
    </source>
</evidence>
<feature type="transmembrane region" description="Helical" evidence="8">
    <location>
        <begin position="475"/>
        <end position="495"/>
    </location>
</feature>
<feature type="transmembrane region" description="Helical" evidence="8">
    <location>
        <begin position="317"/>
        <end position="335"/>
    </location>
</feature>
<keyword evidence="4" id="KW-1003">Cell membrane</keyword>
<dbReference type="PROSITE" id="PS01303">
    <property type="entry name" value="BCCT"/>
    <property type="match status" value="1"/>
</dbReference>
<dbReference type="InterPro" id="IPR018093">
    <property type="entry name" value="BCCT_CS"/>
</dbReference>
<feature type="transmembrane region" description="Helical" evidence="8">
    <location>
        <begin position="89"/>
        <end position="110"/>
    </location>
</feature>
<dbReference type="InterPro" id="IPR000060">
    <property type="entry name" value="BCCT_transptr"/>
</dbReference>
<feature type="transmembrane region" description="Helical" evidence="8">
    <location>
        <begin position="146"/>
        <end position="164"/>
    </location>
</feature>
<proteinExistence type="inferred from homology"/>
<dbReference type="Proteomes" id="UP000318937">
    <property type="component" value="Unassembled WGS sequence"/>
</dbReference>
<dbReference type="AlphaFoldDB" id="A0A544TDQ5"/>
<dbReference type="PANTHER" id="PTHR30047:SF7">
    <property type="entry name" value="HIGH-AFFINITY CHOLINE TRANSPORT PROTEIN"/>
    <property type="match status" value="1"/>
</dbReference>
<feature type="transmembrane region" description="Helical" evidence="8">
    <location>
        <begin position="49"/>
        <end position="69"/>
    </location>
</feature>